<dbReference type="GO" id="GO:0009236">
    <property type="term" value="P:cobalamin biosynthetic process"/>
    <property type="evidence" value="ECO:0007669"/>
    <property type="project" value="UniProtKB-KW"/>
</dbReference>
<accession>A0A9X3TSH7</accession>
<dbReference type="InterPro" id="IPR004838">
    <property type="entry name" value="NHTrfase_class1_PyrdxlP-BS"/>
</dbReference>
<evidence type="ECO:0000313" key="12">
    <source>
        <dbReference type="Proteomes" id="UP001151071"/>
    </source>
</evidence>
<dbReference type="EMBL" id="JAPYYP010000019">
    <property type="protein sequence ID" value="MDA5109648.1"/>
    <property type="molecule type" value="Genomic_DNA"/>
</dbReference>
<protein>
    <recommendedName>
        <fullName evidence="4">threonine-phosphate decarboxylase</fullName>
        <ecNumber evidence="4">4.1.1.81</ecNumber>
    </recommendedName>
    <alternativeName>
        <fullName evidence="8">L-threonine-O-3-phosphate decarboxylase</fullName>
    </alternativeName>
</protein>
<name>A0A9X3TSH7_9BACL</name>
<comment type="catalytic activity">
    <reaction evidence="9">
        <text>O-phospho-L-threonine + H(+) = (R)-1-aminopropan-2-yl phosphate + CO2</text>
        <dbReference type="Rhea" id="RHEA:11492"/>
        <dbReference type="ChEBI" id="CHEBI:15378"/>
        <dbReference type="ChEBI" id="CHEBI:16526"/>
        <dbReference type="ChEBI" id="CHEBI:58563"/>
        <dbReference type="ChEBI" id="CHEBI:58675"/>
        <dbReference type="EC" id="4.1.1.81"/>
    </reaction>
</comment>
<proteinExistence type="predicted"/>
<evidence type="ECO:0000256" key="9">
    <source>
        <dbReference type="ARBA" id="ARBA00048531"/>
    </source>
</evidence>
<dbReference type="GO" id="GO:0030170">
    <property type="term" value="F:pyridoxal phosphate binding"/>
    <property type="evidence" value="ECO:0007669"/>
    <property type="project" value="InterPro"/>
</dbReference>
<dbReference type="Gene3D" id="3.40.640.10">
    <property type="entry name" value="Type I PLP-dependent aspartate aminotransferase-like (Major domain)"/>
    <property type="match status" value="1"/>
</dbReference>
<dbReference type="NCBIfam" id="TIGR01140">
    <property type="entry name" value="L_thr_O3P_dcar"/>
    <property type="match status" value="1"/>
</dbReference>
<dbReference type="AlphaFoldDB" id="A0A9X3TSH7"/>
<dbReference type="SUPFAM" id="SSF53383">
    <property type="entry name" value="PLP-dependent transferases"/>
    <property type="match status" value="1"/>
</dbReference>
<organism evidence="11 12">
    <name type="scientific">Brevibacillus thermoruber</name>
    <dbReference type="NCBI Taxonomy" id="33942"/>
    <lineage>
        <taxon>Bacteria</taxon>
        <taxon>Bacillati</taxon>
        <taxon>Bacillota</taxon>
        <taxon>Bacilli</taxon>
        <taxon>Bacillales</taxon>
        <taxon>Paenibacillaceae</taxon>
        <taxon>Brevibacillus</taxon>
    </lineage>
</organism>
<comment type="caution">
    <text evidence="11">The sequence shown here is derived from an EMBL/GenBank/DDBJ whole genome shotgun (WGS) entry which is preliminary data.</text>
</comment>
<dbReference type="GO" id="GO:0048472">
    <property type="term" value="F:threonine-phosphate decarboxylase activity"/>
    <property type="evidence" value="ECO:0007669"/>
    <property type="project" value="UniProtKB-EC"/>
</dbReference>
<gene>
    <name evidence="11" type="primary">cobD</name>
    <name evidence="11" type="ORF">O3V59_14880</name>
</gene>
<comment type="cofactor">
    <cofactor evidence="1">
        <name>pyridoxal 5'-phosphate</name>
        <dbReference type="ChEBI" id="CHEBI:597326"/>
    </cofactor>
</comment>
<dbReference type="InterPro" id="IPR015422">
    <property type="entry name" value="PyrdxlP-dep_Trfase_small"/>
</dbReference>
<keyword evidence="6" id="KW-0663">Pyridoxal phosphate</keyword>
<dbReference type="EC" id="4.1.1.81" evidence="4"/>
<keyword evidence="7 11" id="KW-0456">Lyase</keyword>
<evidence type="ECO:0000256" key="7">
    <source>
        <dbReference type="ARBA" id="ARBA00023239"/>
    </source>
</evidence>
<dbReference type="PROSITE" id="PS00105">
    <property type="entry name" value="AA_TRANSFER_CLASS_1"/>
    <property type="match status" value="1"/>
</dbReference>
<evidence type="ECO:0000256" key="2">
    <source>
        <dbReference type="ARBA" id="ARBA00003444"/>
    </source>
</evidence>
<dbReference type="InterPro" id="IPR015424">
    <property type="entry name" value="PyrdxlP-dep_Trfase"/>
</dbReference>
<comment type="pathway">
    <text evidence="3">Cofactor biosynthesis; adenosylcobalamin biosynthesis.</text>
</comment>
<keyword evidence="5" id="KW-0169">Cobalamin biosynthesis</keyword>
<dbReference type="InterPro" id="IPR005860">
    <property type="entry name" value="CobD"/>
</dbReference>
<comment type="function">
    <text evidence="2">Decarboxylates L-threonine-O-3-phosphate to yield (R)-1-amino-2-propanol O-2-phosphate, the precursor for the linkage between the nucleotide loop and the corrin ring in cobalamin.</text>
</comment>
<dbReference type="PANTHER" id="PTHR42885">
    <property type="entry name" value="HISTIDINOL-PHOSPHATE AMINOTRANSFERASE-RELATED"/>
    <property type="match status" value="1"/>
</dbReference>
<evidence type="ECO:0000256" key="6">
    <source>
        <dbReference type="ARBA" id="ARBA00022898"/>
    </source>
</evidence>
<dbReference type="Gene3D" id="3.90.1150.10">
    <property type="entry name" value="Aspartate Aminotransferase, domain 1"/>
    <property type="match status" value="1"/>
</dbReference>
<dbReference type="RefSeq" id="WP_271140446.1">
    <property type="nucleotide sequence ID" value="NZ_JAPYYP010000019.1"/>
</dbReference>
<dbReference type="Pfam" id="PF00155">
    <property type="entry name" value="Aminotran_1_2"/>
    <property type="match status" value="1"/>
</dbReference>
<feature type="domain" description="Aminotransferase class I/classII large" evidence="10">
    <location>
        <begin position="29"/>
        <end position="358"/>
    </location>
</feature>
<sequence length="369" mass="40821">MTDVLEVFGHGGDLVTAAERFGVEAGRFVDFSANINPLGPPARVLEGLREALPQVVHYPDPGHRSFRSALAAKLNLPASWLLPTNGAAEAMALAILALQPKTVGIVTPCFSEYAQISKQFGARVLACPGREERGFKPDEAELYRLFERADLVFVGSPNNPTGLLYEPDELLQMAGWTAETDTHLVVDEAFLDFVAEERQFTLADRLSRFPRVLVMRSLTKMFAIPGLRLGYAVAVPALIERLRGKQVSWSVNSLALAAGELCLEESAYAAKTRRLIAEERSYLSGVIGEELGWRVWPGEANFLLVRCPAGLTAAELQEMLGRRGILIRSCAMYPGLTPGDFRIAVRTRQENDRLLAALRDVWSERRERR</sequence>
<evidence type="ECO:0000256" key="8">
    <source>
        <dbReference type="ARBA" id="ARBA00029996"/>
    </source>
</evidence>
<reference evidence="11" key="1">
    <citation type="submission" date="2022-12" db="EMBL/GenBank/DDBJ databases">
        <title>Draft genome sequence of the thermophilic strain Brevibacillus thermoruber HT42, isolated from Los Humeros, Puebla, Mexico, with biotechnological potential.</title>
        <authorList>
            <person name="Lara Sanchez J."/>
            <person name="Solis Palacios R."/>
            <person name="Bustos Baena A.S."/>
            <person name="Ruz Baez A.E."/>
            <person name="Espinosa Luna G."/>
            <person name="Oliart Ros R.M."/>
        </authorList>
    </citation>
    <scope>NUCLEOTIDE SEQUENCE</scope>
    <source>
        <strain evidence="11">HT42</strain>
    </source>
</reference>
<evidence type="ECO:0000256" key="4">
    <source>
        <dbReference type="ARBA" id="ARBA00012285"/>
    </source>
</evidence>
<evidence type="ECO:0000256" key="3">
    <source>
        <dbReference type="ARBA" id="ARBA00004953"/>
    </source>
</evidence>
<evidence type="ECO:0000256" key="1">
    <source>
        <dbReference type="ARBA" id="ARBA00001933"/>
    </source>
</evidence>
<keyword evidence="12" id="KW-1185">Reference proteome</keyword>
<evidence type="ECO:0000256" key="5">
    <source>
        <dbReference type="ARBA" id="ARBA00022573"/>
    </source>
</evidence>
<dbReference type="InterPro" id="IPR015421">
    <property type="entry name" value="PyrdxlP-dep_Trfase_major"/>
</dbReference>
<dbReference type="InterPro" id="IPR004839">
    <property type="entry name" value="Aminotransferase_I/II_large"/>
</dbReference>
<dbReference type="PANTHER" id="PTHR42885:SF1">
    <property type="entry name" value="THREONINE-PHOSPHATE DECARBOXYLASE"/>
    <property type="match status" value="1"/>
</dbReference>
<dbReference type="Proteomes" id="UP001151071">
    <property type="component" value="Unassembled WGS sequence"/>
</dbReference>
<evidence type="ECO:0000259" key="10">
    <source>
        <dbReference type="Pfam" id="PF00155"/>
    </source>
</evidence>
<dbReference type="CDD" id="cd00609">
    <property type="entry name" value="AAT_like"/>
    <property type="match status" value="1"/>
</dbReference>
<evidence type="ECO:0000313" key="11">
    <source>
        <dbReference type="EMBL" id="MDA5109648.1"/>
    </source>
</evidence>